<comment type="similarity">
    <text evidence="1">Belongs to the transglycosylase Slt family.</text>
</comment>
<dbReference type="Pfam" id="PF01476">
    <property type="entry name" value="LysM"/>
    <property type="match status" value="3"/>
</dbReference>
<evidence type="ECO:0000256" key="1">
    <source>
        <dbReference type="ARBA" id="ARBA00007734"/>
    </source>
</evidence>
<dbReference type="HOGENOM" id="CLU_009520_1_4_6"/>
<sequence>MIHPAMIFMGKWLAGYRAERPQRSMLLRFLILLVLPAFLALSGCANLPQTAGNAPVASSAFDDGSSSDNVDYSILPAINTPAQSARKAAWMNDGNLWHYIAARFTLPIPNNPRVQQQLAFYSSHIDYLERVTERAKPYLHMIVADLQANNLPLELALLPIVESAYRPDAVSTSNAAGIWQFVRSTGDHFGLRRTVWYDGRRDIKASTDAAMQYFTRLRVMFNDNWPVVIASYNGGEGTLQNAITYNQSKGLPTDFWDLTRISKETADYPARLYALVIIFSNPQKYGFHPYPIPNQSVVTEITLNKSVNLNKLASLTGVSHDELFNLNPGFDKSITGPETTNLLVPKSLVSQFTTTALEEAEKSAMNWGRYTLRRGDNFHKLAYRYGCDVDELLKVNRLSSAYARPGETIIVPFGRGKKLLASGADQLYTVQSGDSLWGLAHRFDMDLADLKRINGLKATDPIHPGQKLIVAAKQEHLRTDDMPVKRSGESSGHYVVQKGDTLWNVARRFSTTVKHLIASNRLDSSTPLKPGQVLMIAGN</sequence>
<evidence type="ECO:0000259" key="2">
    <source>
        <dbReference type="PROSITE" id="PS51782"/>
    </source>
</evidence>
<dbReference type="PROSITE" id="PS00922">
    <property type="entry name" value="TRANSGLYCOSYLASE"/>
    <property type="match status" value="1"/>
</dbReference>
<dbReference type="InterPro" id="IPR008258">
    <property type="entry name" value="Transglycosylase_SLT_dom_1"/>
</dbReference>
<protein>
    <submittedName>
        <fullName evidence="3">Lytic transglycosylase catalytic</fullName>
    </submittedName>
</protein>
<dbReference type="Pfam" id="PF01464">
    <property type="entry name" value="SLT"/>
    <property type="match status" value="1"/>
</dbReference>
<feature type="domain" description="LysM" evidence="2">
    <location>
        <begin position="492"/>
        <end position="536"/>
    </location>
</feature>
<accession>D0L128</accession>
<dbReference type="CAZy" id="GH23">
    <property type="family name" value="Glycoside Hydrolase Family 23"/>
</dbReference>
<dbReference type="STRING" id="555778.Hneap_1571"/>
<proteinExistence type="inferred from homology"/>
<feature type="domain" description="LysM" evidence="2">
    <location>
        <begin position="426"/>
        <end position="470"/>
    </location>
</feature>
<dbReference type="SMART" id="SM00257">
    <property type="entry name" value="LysM"/>
    <property type="match status" value="3"/>
</dbReference>
<dbReference type="GO" id="GO:0000270">
    <property type="term" value="P:peptidoglycan metabolic process"/>
    <property type="evidence" value="ECO:0007669"/>
    <property type="project" value="InterPro"/>
</dbReference>
<dbReference type="PROSITE" id="PS51782">
    <property type="entry name" value="LYSM"/>
    <property type="match status" value="3"/>
</dbReference>
<dbReference type="SUPFAM" id="SSF54106">
    <property type="entry name" value="LysM domain"/>
    <property type="match status" value="3"/>
</dbReference>
<dbReference type="InterPro" id="IPR023346">
    <property type="entry name" value="Lysozyme-like_dom_sf"/>
</dbReference>
<dbReference type="InterPro" id="IPR018392">
    <property type="entry name" value="LysM"/>
</dbReference>
<dbReference type="Gene3D" id="3.10.350.10">
    <property type="entry name" value="LysM domain"/>
    <property type="match status" value="3"/>
</dbReference>
<dbReference type="GO" id="GO:0008932">
    <property type="term" value="F:lytic endotransglycosylase activity"/>
    <property type="evidence" value="ECO:0007669"/>
    <property type="project" value="TreeGrafter"/>
</dbReference>
<reference evidence="3 4" key="1">
    <citation type="submission" date="2009-10" db="EMBL/GenBank/DDBJ databases">
        <title>Complete sequence of Halothiobacillus neapolitanus c2.</title>
        <authorList>
            <consortium name="US DOE Joint Genome Institute"/>
            <person name="Lucas S."/>
            <person name="Copeland A."/>
            <person name="Lapidus A."/>
            <person name="Glavina del Rio T."/>
            <person name="Tice H."/>
            <person name="Bruce D."/>
            <person name="Goodwin L."/>
            <person name="Pitluck S."/>
            <person name="Davenport K."/>
            <person name="Brettin T."/>
            <person name="Detter J.C."/>
            <person name="Han C."/>
            <person name="Tapia R."/>
            <person name="Larimer F."/>
            <person name="Land M."/>
            <person name="Hauser L."/>
            <person name="Kyrpides N."/>
            <person name="Mikhailova N."/>
            <person name="Kerfeld C."/>
            <person name="Cannon G."/>
            <person name="Heinhort S."/>
        </authorList>
    </citation>
    <scope>NUCLEOTIDE SEQUENCE [LARGE SCALE GENOMIC DNA]</scope>
    <source>
        <strain evidence="4">ATCC 23641 / c2</strain>
    </source>
</reference>
<dbReference type="OrthoDB" id="9815002at2"/>
<dbReference type="CAZy" id="CBM50">
    <property type="family name" value="Carbohydrate-Binding Module Family 50"/>
</dbReference>
<dbReference type="eggNOG" id="COG0741">
    <property type="taxonomic scope" value="Bacteria"/>
</dbReference>
<dbReference type="PANTHER" id="PTHR33734">
    <property type="entry name" value="LYSM DOMAIN-CONTAINING GPI-ANCHORED PROTEIN 2"/>
    <property type="match status" value="1"/>
</dbReference>
<dbReference type="CDD" id="cd16894">
    <property type="entry name" value="MltD-like"/>
    <property type="match status" value="1"/>
</dbReference>
<name>D0L128_HALNC</name>
<dbReference type="CDD" id="cd00118">
    <property type="entry name" value="LysM"/>
    <property type="match status" value="3"/>
</dbReference>
<dbReference type="eggNOG" id="COG1388">
    <property type="taxonomic scope" value="Bacteria"/>
</dbReference>
<dbReference type="SUPFAM" id="SSF53955">
    <property type="entry name" value="Lysozyme-like"/>
    <property type="match status" value="1"/>
</dbReference>
<dbReference type="PANTHER" id="PTHR33734:SF22">
    <property type="entry name" value="MEMBRANE-BOUND LYTIC MUREIN TRANSGLYCOSYLASE D"/>
    <property type="match status" value="1"/>
</dbReference>
<dbReference type="InterPro" id="IPR036779">
    <property type="entry name" value="LysM_dom_sf"/>
</dbReference>
<dbReference type="KEGG" id="hna:Hneap_1571"/>
<feature type="domain" description="LysM" evidence="2">
    <location>
        <begin position="368"/>
        <end position="411"/>
    </location>
</feature>
<gene>
    <name evidence="3" type="ordered locus">Hneap_1571</name>
</gene>
<dbReference type="RefSeq" id="WP_012824435.1">
    <property type="nucleotide sequence ID" value="NC_013422.1"/>
</dbReference>
<keyword evidence="4" id="KW-1185">Reference proteome</keyword>
<dbReference type="InterPro" id="IPR000189">
    <property type="entry name" value="Transglyc_AS"/>
</dbReference>
<organism evidence="3 4">
    <name type="scientific">Halothiobacillus neapolitanus (strain ATCC 23641 / DSM 15147 / CIP 104769 / NCIMB 8539 / c2)</name>
    <name type="common">Thiobacillus neapolitanus</name>
    <dbReference type="NCBI Taxonomy" id="555778"/>
    <lineage>
        <taxon>Bacteria</taxon>
        <taxon>Pseudomonadati</taxon>
        <taxon>Pseudomonadota</taxon>
        <taxon>Gammaproteobacteria</taxon>
        <taxon>Chromatiales</taxon>
        <taxon>Halothiobacillaceae</taxon>
        <taxon>Halothiobacillus</taxon>
    </lineage>
</organism>
<evidence type="ECO:0000313" key="4">
    <source>
        <dbReference type="Proteomes" id="UP000009102"/>
    </source>
</evidence>
<dbReference type="GO" id="GO:0016020">
    <property type="term" value="C:membrane"/>
    <property type="evidence" value="ECO:0007669"/>
    <property type="project" value="InterPro"/>
</dbReference>
<evidence type="ECO:0000313" key="3">
    <source>
        <dbReference type="EMBL" id="ACX96401.1"/>
    </source>
</evidence>
<dbReference type="AlphaFoldDB" id="D0L128"/>
<dbReference type="EMBL" id="CP001801">
    <property type="protein sequence ID" value="ACX96401.1"/>
    <property type="molecule type" value="Genomic_DNA"/>
</dbReference>
<dbReference type="Proteomes" id="UP000009102">
    <property type="component" value="Chromosome"/>
</dbReference>
<dbReference type="Gene3D" id="1.10.530.10">
    <property type="match status" value="1"/>
</dbReference>